<dbReference type="Pfam" id="PF04954">
    <property type="entry name" value="SIP"/>
    <property type="match status" value="1"/>
</dbReference>
<dbReference type="PANTHER" id="PTHR30157">
    <property type="entry name" value="FERRIC REDUCTASE, NADPH-DEPENDENT"/>
    <property type="match status" value="1"/>
</dbReference>
<dbReference type="Proteomes" id="UP000198881">
    <property type="component" value="Unassembled WGS sequence"/>
</dbReference>
<dbReference type="InterPro" id="IPR007037">
    <property type="entry name" value="SIP_rossman_dom"/>
</dbReference>
<dbReference type="RefSeq" id="WP_091698488.1">
    <property type="nucleotide sequence ID" value="NZ_FPCG01000009.1"/>
</dbReference>
<dbReference type="GO" id="GO:0016491">
    <property type="term" value="F:oxidoreductase activity"/>
    <property type="evidence" value="ECO:0007669"/>
    <property type="project" value="InterPro"/>
</dbReference>
<dbReference type="CDD" id="cd06193">
    <property type="entry name" value="siderophore_interacting"/>
    <property type="match status" value="1"/>
</dbReference>
<dbReference type="InterPro" id="IPR039261">
    <property type="entry name" value="FNR_nucleotide-bd"/>
</dbReference>
<feature type="domain" description="FAD-binding FR-type" evidence="1">
    <location>
        <begin position="4"/>
        <end position="214"/>
    </location>
</feature>
<dbReference type="InterPro" id="IPR039374">
    <property type="entry name" value="SIP_fam"/>
</dbReference>
<gene>
    <name evidence="2" type="ORF">SAMN04487966_109129</name>
</gene>
<evidence type="ECO:0000259" key="1">
    <source>
        <dbReference type="PROSITE" id="PS51384"/>
    </source>
</evidence>
<dbReference type="EMBL" id="FPCG01000009">
    <property type="protein sequence ID" value="SFV24101.1"/>
    <property type="molecule type" value="Genomic_DNA"/>
</dbReference>
<dbReference type="Pfam" id="PF08021">
    <property type="entry name" value="FAD_binding_9"/>
    <property type="match status" value="1"/>
</dbReference>
<dbReference type="InterPro" id="IPR013113">
    <property type="entry name" value="SIP_FAD-bd"/>
</dbReference>
<name>A0A1I7MQC6_9MICC</name>
<dbReference type="OrthoDB" id="3291337at2"/>
<evidence type="ECO:0000313" key="3">
    <source>
        <dbReference type="Proteomes" id="UP000198881"/>
    </source>
</evidence>
<protein>
    <submittedName>
        <fullName evidence="2">NADPH-dependent ferric siderophore reductase, contains FAD-binding and SIP domains</fullName>
    </submittedName>
</protein>
<keyword evidence="3" id="KW-1185">Reference proteome</keyword>
<dbReference type="STRING" id="574650.SAMN04487966_109129"/>
<accession>A0A1I7MQC6</accession>
<dbReference type="Gene3D" id="3.40.50.80">
    <property type="entry name" value="Nucleotide-binding domain of ferredoxin-NADP reductase (FNR) module"/>
    <property type="match status" value="1"/>
</dbReference>
<dbReference type="PANTHER" id="PTHR30157:SF0">
    <property type="entry name" value="NADPH-DEPENDENT FERRIC-CHELATE REDUCTASE"/>
    <property type="match status" value="1"/>
</dbReference>
<dbReference type="PROSITE" id="PS51384">
    <property type="entry name" value="FAD_FR"/>
    <property type="match status" value="1"/>
</dbReference>
<dbReference type="InterPro" id="IPR017927">
    <property type="entry name" value="FAD-bd_FR_type"/>
</dbReference>
<evidence type="ECO:0000313" key="2">
    <source>
        <dbReference type="EMBL" id="SFV24101.1"/>
    </source>
</evidence>
<dbReference type="AlphaFoldDB" id="A0A1I7MQC6"/>
<proteinExistence type="predicted"/>
<organism evidence="2 3">
    <name type="scientific">Micrococcus terreus</name>
    <dbReference type="NCBI Taxonomy" id="574650"/>
    <lineage>
        <taxon>Bacteria</taxon>
        <taxon>Bacillati</taxon>
        <taxon>Actinomycetota</taxon>
        <taxon>Actinomycetes</taxon>
        <taxon>Micrococcales</taxon>
        <taxon>Micrococcaceae</taxon>
        <taxon>Micrococcus</taxon>
    </lineage>
</organism>
<sequence length="368" mass="39335">MNEMICARTRVVSVEQPCRSFRRIVLAGPDLESAACELVDLLPGPGLAGTRTAPTLHCGVHGSCGGCRPRRDAYVKVLIPPPGRPPLDVDPSQGLREQFFARPEEERGWMRTYTVRSAGRVRLDGHLVPSLTLDVVLHGEVDDPHQGPGLRWSRTVSPGEEVNVIVPGREVPAWSAWKHTGARQVLAVGDETAAPALVSVAEELADPFGGFTGVADIVIELPEGGELADLLPRRLALPEPWVPAASASDLESTPGLLLHHPSEGRIRVHVGTRGEGAPSGSWARPRVAALLGLGEDPTAAQPAPPPEGEAREWTVAEGAEADPAGRYVFLAGESAMVRGLRRLCVNEAGIPKQQVSFMGYWRQGQAES</sequence>
<dbReference type="Gene3D" id="2.40.30.10">
    <property type="entry name" value="Translation factors"/>
    <property type="match status" value="1"/>
</dbReference>
<reference evidence="2 3" key="1">
    <citation type="submission" date="2016-10" db="EMBL/GenBank/DDBJ databases">
        <authorList>
            <person name="de Groot N.N."/>
        </authorList>
    </citation>
    <scope>NUCLEOTIDE SEQUENCE [LARGE SCALE GENOMIC DNA]</scope>
    <source>
        <strain evidence="2 3">CGMCC 1.7054</strain>
    </source>
</reference>